<name>A0ABZ1E5S2_9RHOB</name>
<reference evidence="5 6" key="1">
    <citation type="submission" date="2023-09" db="EMBL/GenBank/DDBJ databases">
        <title>Thioclava shenzhenensis sp. nov., a multidrug resistant bacteria-antagonizing species isolated from coastal seawater.</title>
        <authorList>
            <person name="Long M."/>
        </authorList>
    </citation>
    <scope>NUCLEOTIDE SEQUENCE [LARGE SCALE GENOMIC DNA]</scope>
    <source>
        <strain evidence="5 6">FTW29</strain>
        <plasmid evidence="5 6">unnamed2</plasmid>
    </source>
</reference>
<feature type="signal peptide" evidence="2">
    <location>
        <begin position="1"/>
        <end position="22"/>
    </location>
</feature>
<dbReference type="EMBL" id="CP135445">
    <property type="protein sequence ID" value="WRY35801.1"/>
    <property type="molecule type" value="Genomic_DNA"/>
</dbReference>
<dbReference type="Pfam" id="PF02563">
    <property type="entry name" value="Poly_export"/>
    <property type="match status" value="1"/>
</dbReference>
<dbReference type="Proteomes" id="UP001623290">
    <property type="component" value="Plasmid unnamed2"/>
</dbReference>
<evidence type="ECO:0000313" key="5">
    <source>
        <dbReference type="EMBL" id="WRY35801.1"/>
    </source>
</evidence>
<dbReference type="InterPro" id="IPR049712">
    <property type="entry name" value="Poly_export"/>
</dbReference>
<dbReference type="InterPro" id="IPR019554">
    <property type="entry name" value="Soluble_ligand-bd"/>
</dbReference>
<feature type="domain" description="Soluble ligand binding" evidence="4">
    <location>
        <begin position="109"/>
        <end position="156"/>
    </location>
</feature>
<keyword evidence="5" id="KW-0614">Plasmid</keyword>
<protein>
    <submittedName>
        <fullName evidence="5">Polysaccharide biosynthesis/export family protein</fullName>
    </submittedName>
</protein>
<evidence type="ECO:0000313" key="6">
    <source>
        <dbReference type="Proteomes" id="UP001623290"/>
    </source>
</evidence>
<sequence length="195" mass="21154">MSRFISVFFALVLLALPATAMAAYVIKPGDTLQIEVVEDSSLNRTVLVLPDGSISFPGAGTVRAAGNSVDTVRHALSSRLAAEFTAPPSVYVAVQKLYDTDEFMPEKAKIYMMGEVNSPGMLEVEKGITLLQAIASAGGFTRFAATKRVELHRVDPQTHAEQIYLFDYKHHKGISGGTLLTDGDVISVPERHLFE</sequence>
<dbReference type="Gene3D" id="3.30.1950.10">
    <property type="entry name" value="wza like domain"/>
    <property type="match status" value="1"/>
</dbReference>
<evidence type="ECO:0000256" key="1">
    <source>
        <dbReference type="ARBA" id="ARBA00022729"/>
    </source>
</evidence>
<accession>A0ABZ1E5S2</accession>
<geneLocation type="plasmid" evidence="5 6">
    <name>unnamed2</name>
</geneLocation>
<dbReference type="RefSeq" id="WP_330629547.1">
    <property type="nucleotide sequence ID" value="NZ_CP135445.1"/>
</dbReference>
<evidence type="ECO:0000256" key="2">
    <source>
        <dbReference type="SAM" id="SignalP"/>
    </source>
</evidence>
<keyword evidence="1 2" id="KW-0732">Signal</keyword>
<feature type="domain" description="Polysaccharide export protein N-terminal" evidence="3">
    <location>
        <begin position="20"/>
        <end position="94"/>
    </location>
</feature>
<evidence type="ECO:0000259" key="3">
    <source>
        <dbReference type="Pfam" id="PF02563"/>
    </source>
</evidence>
<dbReference type="PANTHER" id="PTHR33619:SF3">
    <property type="entry name" value="POLYSACCHARIDE EXPORT PROTEIN GFCE-RELATED"/>
    <property type="match status" value="1"/>
</dbReference>
<organism evidence="5 6">
    <name type="scientific">Thioclava litoralis</name>
    <dbReference type="NCBI Taxonomy" id="3076557"/>
    <lineage>
        <taxon>Bacteria</taxon>
        <taxon>Pseudomonadati</taxon>
        <taxon>Pseudomonadota</taxon>
        <taxon>Alphaproteobacteria</taxon>
        <taxon>Rhodobacterales</taxon>
        <taxon>Paracoccaceae</taxon>
        <taxon>Thioclava</taxon>
    </lineage>
</organism>
<evidence type="ECO:0000259" key="4">
    <source>
        <dbReference type="Pfam" id="PF10531"/>
    </source>
</evidence>
<dbReference type="Pfam" id="PF10531">
    <property type="entry name" value="SLBB"/>
    <property type="match status" value="1"/>
</dbReference>
<dbReference type="Gene3D" id="3.10.560.10">
    <property type="entry name" value="Outer membrane lipoprotein wza domain like"/>
    <property type="match status" value="1"/>
</dbReference>
<feature type="chain" id="PRO_5047078181" evidence="2">
    <location>
        <begin position="23"/>
        <end position="195"/>
    </location>
</feature>
<dbReference type="PANTHER" id="PTHR33619">
    <property type="entry name" value="POLYSACCHARIDE EXPORT PROTEIN GFCE-RELATED"/>
    <property type="match status" value="1"/>
</dbReference>
<dbReference type="InterPro" id="IPR003715">
    <property type="entry name" value="Poly_export_N"/>
</dbReference>
<proteinExistence type="predicted"/>
<keyword evidence="6" id="KW-1185">Reference proteome</keyword>
<gene>
    <name evidence="5" type="ORF">RPE78_16395</name>
</gene>